<dbReference type="Gene3D" id="3.90.1150.10">
    <property type="entry name" value="Aspartate Aminotransferase, domain 1"/>
    <property type="match status" value="1"/>
</dbReference>
<keyword evidence="2" id="KW-1185">Reference proteome</keyword>
<dbReference type="SUPFAM" id="SSF53383">
    <property type="entry name" value="PLP-dependent transferases"/>
    <property type="match status" value="1"/>
</dbReference>
<dbReference type="InterPro" id="IPR015422">
    <property type="entry name" value="PyrdxlP-dep_Trfase_small"/>
</dbReference>
<sequence>MKNIGGYFSFEQLAETENHFFEELCPDSGDLAFLMSGRCAIYYALEDIMLTDHKRIAYVPIYTCETVLAPFKKAGYKLLFYDVDRSMTPVFDKSVLNQISVLSLCGYYGFCTYDREFVHLCRKCGVRIIEDTTHSILSWNGIDPCCDYIAGSLRKWIGIPSGGFAMKTHGHFTKRLLEPSFPHLAMRTASMLEKETWCHSSDPIATQKLAAATSVFWDAEIMLRQIFDSYESDPESINIIKHIDVDTIRRKRRENYRYLLEHLMLSPDLTIVFPELAEETVPSHFTFFAKNRKQIQDYLTANGISSTAYWPIPSSVQLTGHPDAAYIYDHVLSLPCDQRYGGKEMQYICHILNQYPKNSKE</sequence>
<reference evidence="1 2" key="1">
    <citation type="submission" date="2016-10" db="EMBL/GenBank/DDBJ databases">
        <authorList>
            <person name="Varghese N."/>
            <person name="Submissions S."/>
        </authorList>
    </citation>
    <scope>NUCLEOTIDE SEQUENCE [LARGE SCALE GENOMIC DNA]</scope>
    <source>
        <strain evidence="1 2">ATCC 19403</strain>
    </source>
</reference>
<dbReference type="InterPro" id="IPR015424">
    <property type="entry name" value="PyrdxlP-dep_Trfase"/>
</dbReference>
<gene>
    <name evidence="1" type="ORF">SAMN02745906_0203</name>
</gene>
<evidence type="ECO:0000313" key="2">
    <source>
        <dbReference type="Proteomes" id="UP000198970"/>
    </source>
</evidence>
<dbReference type="EMBL" id="LT630003">
    <property type="protein sequence ID" value="SET52625.1"/>
    <property type="molecule type" value="Genomic_DNA"/>
</dbReference>
<dbReference type="RefSeq" id="WP_100041293.1">
    <property type="nucleotide sequence ID" value="NZ_LT630003.1"/>
</dbReference>
<accession>A0ABY1C1G1</accession>
<organism evidence="1 2">
    <name type="scientific">Lacrimispora sphenoides JCM 1415</name>
    <dbReference type="NCBI Taxonomy" id="1297793"/>
    <lineage>
        <taxon>Bacteria</taxon>
        <taxon>Bacillati</taxon>
        <taxon>Bacillota</taxon>
        <taxon>Clostridia</taxon>
        <taxon>Lachnospirales</taxon>
        <taxon>Lachnospiraceae</taxon>
        <taxon>Lacrimispora</taxon>
    </lineage>
</organism>
<name>A0ABY1C1G1_9FIRM</name>
<dbReference type="Proteomes" id="UP000198970">
    <property type="component" value="Chromosome I"/>
</dbReference>
<evidence type="ECO:0000313" key="1">
    <source>
        <dbReference type="EMBL" id="SET52625.1"/>
    </source>
</evidence>
<dbReference type="InterPro" id="IPR015421">
    <property type="entry name" value="PyrdxlP-dep_Trfase_major"/>
</dbReference>
<proteinExistence type="predicted"/>
<dbReference type="Gene3D" id="3.40.640.10">
    <property type="entry name" value="Type I PLP-dependent aspartate aminotransferase-like (Major domain)"/>
    <property type="match status" value="1"/>
</dbReference>
<protein>
    <recommendedName>
        <fullName evidence="3">DegT/DnrJ/EryC1/StrS aminotransferase</fullName>
    </recommendedName>
</protein>
<evidence type="ECO:0008006" key="3">
    <source>
        <dbReference type="Google" id="ProtNLM"/>
    </source>
</evidence>